<protein>
    <recommendedName>
        <fullName evidence="4">VWA domain-containing protein</fullName>
    </recommendedName>
</protein>
<proteinExistence type="predicted"/>
<feature type="chain" id="PRO_5045249839" description="VWA domain-containing protein" evidence="1">
    <location>
        <begin position="21"/>
        <end position="245"/>
    </location>
</feature>
<organism evidence="2 3">
    <name type="scientific">Solirubrobacter deserti</name>
    <dbReference type="NCBI Taxonomy" id="2282478"/>
    <lineage>
        <taxon>Bacteria</taxon>
        <taxon>Bacillati</taxon>
        <taxon>Actinomycetota</taxon>
        <taxon>Thermoleophilia</taxon>
        <taxon>Solirubrobacterales</taxon>
        <taxon>Solirubrobacteraceae</taxon>
        <taxon>Solirubrobacter</taxon>
    </lineage>
</organism>
<evidence type="ECO:0000313" key="3">
    <source>
        <dbReference type="Proteomes" id="UP001147700"/>
    </source>
</evidence>
<dbReference type="Proteomes" id="UP001147700">
    <property type="component" value="Unassembled WGS sequence"/>
</dbReference>
<dbReference type="RefSeq" id="WP_202955942.1">
    <property type="nucleotide sequence ID" value="NZ_JAPCID010000069.1"/>
</dbReference>
<sequence>MTPTRRTLALSLLCTALAAAGCGDDDGPQQLASGCALADVSGSTRTARSEYAGAFASFARHIGERGSGRLCLIIAAGDPIAESAPLFAPVGPSEEHRDSPDYAPGEITENVNVARTDFESMMTDPPVSARGSALVEAAVVAADVLAPGDRLTILSDGIQTSETVGDFHDVDLSEAGITALLDRLEQAGLLADLQNVTVEMPLLLYHPGGLNMSAERQAAIRRFWQRWAERAGARLDLSPQPQRIS</sequence>
<comment type="caution">
    <text evidence="2">The sequence shown here is derived from an EMBL/GenBank/DDBJ whole genome shotgun (WGS) entry which is preliminary data.</text>
</comment>
<dbReference type="EMBL" id="JAPCID010000069">
    <property type="protein sequence ID" value="MDA0141938.1"/>
    <property type="molecule type" value="Genomic_DNA"/>
</dbReference>
<accession>A0ABT4RTN9</accession>
<feature type="signal peptide" evidence="1">
    <location>
        <begin position="1"/>
        <end position="20"/>
    </location>
</feature>
<name>A0ABT4RTN9_9ACTN</name>
<evidence type="ECO:0008006" key="4">
    <source>
        <dbReference type="Google" id="ProtNLM"/>
    </source>
</evidence>
<keyword evidence="3" id="KW-1185">Reference proteome</keyword>
<gene>
    <name evidence="2" type="ORF">OJ962_30915</name>
</gene>
<evidence type="ECO:0000313" key="2">
    <source>
        <dbReference type="EMBL" id="MDA0141938.1"/>
    </source>
</evidence>
<dbReference type="PROSITE" id="PS51257">
    <property type="entry name" value="PROKAR_LIPOPROTEIN"/>
    <property type="match status" value="1"/>
</dbReference>
<keyword evidence="1" id="KW-0732">Signal</keyword>
<reference evidence="2" key="1">
    <citation type="submission" date="2022-10" db="EMBL/GenBank/DDBJ databases">
        <title>The WGS of Solirubrobacter sp. CPCC 204708.</title>
        <authorList>
            <person name="Jiang Z."/>
        </authorList>
    </citation>
    <scope>NUCLEOTIDE SEQUENCE</scope>
    <source>
        <strain evidence="2">CPCC 204708</strain>
    </source>
</reference>
<evidence type="ECO:0000256" key="1">
    <source>
        <dbReference type="SAM" id="SignalP"/>
    </source>
</evidence>